<proteinExistence type="predicted"/>
<organism evidence="1 2">
    <name type="scientific">Deinococcus taklimakanensis</name>
    <dbReference type="NCBI Taxonomy" id="536443"/>
    <lineage>
        <taxon>Bacteria</taxon>
        <taxon>Thermotogati</taxon>
        <taxon>Deinococcota</taxon>
        <taxon>Deinococci</taxon>
        <taxon>Deinococcales</taxon>
        <taxon>Deinococcaceae</taxon>
        <taxon>Deinococcus</taxon>
    </lineage>
</organism>
<dbReference type="RefSeq" id="WP_386846000.1">
    <property type="nucleotide sequence ID" value="NZ_JBHUMK010000050.1"/>
</dbReference>
<evidence type="ECO:0008006" key="3">
    <source>
        <dbReference type="Google" id="ProtNLM"/>
    </source>
</evidence>
<comment type="caution">
    <text evidence="1">The sequence shown here is derived from an EMBL/GenBank/DDBJ whole genome shotgun (WGS) entry which is preliminary data.</text>
</comment>
<dbReference type="EMBL" id="JBHUMK010000050">
    <property type="protein sequence ID" value="MFD2610097.1"/>
    <property type="molecule type" value="Genomic_DNA"/>
</dbReference>
<dbReference type="Proteomes" id="UP001597475">
    <property type="component" value="Unassembled WGS sequence"/>
</dbReference>
<gene>
    <name evidence="1" type="ORF">ACFSR9_11710</name>
</gene>
<evidence type="ECO:0000313" key="2">
    <source>
        <dbReference type="Proteomes" id="UP001597475"/>
    </source>
</evidence>
<reference evidence="2" key="1">
    <citation type="journal article" date="2019" name="Int. J. Syst. Evol. Microbiol.">
        <title>The Global Catalogue of Microorganisms (GCM) 10K type strain sequencing project: providing services to taxonomists for standard genome sequencing and annotation.</title>
        <authorList>
            <consortium name="The Broad Institute Genomics Platform"/>
            <consortium name="The Broad Institute Genome Sequencing Center for Infectious Disease"/>
            <person name="Wu L."/>
            <person name="Ma J."/>
        </authorList>
    </citation>
    <scope>NUCLEOTIDE SEQUENCE [LARGE SCALE GENOMIC DNA]</scope>
    <source>
        <strain evidence="2">KCTC 33842</strain>
    </source>
</reference>
<sequence>MNSAMSALRKLAGQSGLPRTLDLSYPSNRYAVGGALVSMLAARALGGTWREAGSVGIGAFAAWATARELDPDHLETATVALPLAAAAGWLGGPGNPVAGLSALSGLRVLGGTVGPNDAALDSLALTAATALCALSGDRAAALAPAGAAALTPGLSQPWPLALALLPAVTRASGASVPATVLGLGALALSPGLTRSEEVTSKCDQPGYALSAARVQRSRQLAAATLAASVLGGQTRALLPLAAAALSVGLRRLNA</sequence>
<evidence type="ECO:0000313" key="1">
    <source>
        <dbReference type="EMBL" id="MFD2610097.1"/>
    </source>
</evidence>
<accession>A0ABW5P463</accession>
<protein>
    <recommendedName>
        <fullName evidence="3">4-hydroxybenzoate polyprenyltransferase</fullName>
    </recommendedName>
</protein>
<keyword evidence="2" id="KW-1185">Reference proteome</keyword>
<name>A0ABW5P463_9DEIO</name>